<organism evidence="2 3">
    <name type="scientific">Rhodocollybia butyracea</name>
    <dbReference type="NCBI Taxonomy" id="206335"/>
    <lineage>
        <taxon>Eukaryota</taxon>
        <taxon>Fungi</taxon>
        <taxon>Dikarya</taxon>
        <taxon>Basidiomycota</taxon>
        <taxon>Agaricomycotina</taxon>
        <taxon>Agaricomycetes</taxon>
        <taxon>Agaricomycetidae</taxon>
        <taxon>Agaricales</taxon>
        <taxon>Marasmiineae</taxon>
        <taxon>Omphalotaceae</taxon>
        <taxon>Rhodocollybia</taxon>
    </lineage>
</organism>
<keyword evidence="1" id="KW-0472">Membrane</keyword>
<name>A0A9P5PNL7_9AGAR</name>
<proteinExistence type="predicted"/>
<dbReference type="EMBL" id="JADNRY010000053">
    <property type="protein sequence ID" value="KAF9069224.1"/>
    <property type="molecule type" value="Genomic_DNA"/>
</dbReference>
<feature type="transmembrane region" description="Helical" evidence="1">
    <location>
        <begin position="70"/>
        <end position="88"/>
    </location>
</feature>
<evidence type="ECO:0000256" key="1">
    <source>
        <dbReference type="SAM" id="Phobius"/>
    </source>
</evidence>
<protein>
    <submittedName>
        <fullName evidence="2">Uncharacterized protein</fullName>
    </submittedName>
</protein>
<accession>A0A9P5PNL7</accession>
<dbReference type="AlphaFoldDB" id="A0A9P5PNL7"/>
<dbReference type="Proteomes" id="UP000772434">
    <property type="component" value="Unassembled WGS sequence"/>
</dbReference>
<keyword evidence="1" id="KW-1133">Transmembrane helix</keyword>
<keyword evidence="3" id="KW-1185">Reference proteome</keyword>
<gene>
    <name evidence="2" type="ORF">BDP27DRAFT_1325828</name>
</gene>
<evidence type="ECO:0000313" key="2">
    <source>
        <dbReference type="EMBL" id="KAF9069224.1"/>
    </source>
</evidence>
<comment type="caution">
    <text evidence="2">The sequence shown here is derived from an EMBL/GenBank/DDBJ whole genome shotgun (WGS) entry which is preliminary data.</text>
</comment>
<sequence>MKRDLVVGRALRISEWPLLSRPRFPNRPSWKHHRPPVPVPLLASRHHPTPSHASFLPSFSTPVPIPSQTIYFFAFAILLSGTIVKIALSVKQSQKRLCDWMGSVSAVQFLTALLRTSVVHNSFRDFVATVVRALWRSS</sequence>
<evidence type="ECO:0000313" key="3">
    <source>
        <dbReference type="Proteomes" id="UP000772434"/>
    </source>
</evidence>
<keyword evidence="1" id="KW-0812">Transmembrane</keyword>
<reference evidence="2" key="1">
    <citation type="submission" date="2020-11" db="EMBL/GenBank/DDBJ databases">
        <authorList>
            <consortium name="DOE Joint Genome Institute"/>
            <person name="Ahrendt S."/>
            <person name="Riley R."/>
            <person name="Andreopoulos W."/>
            <person name="Labutti K."/>
            <person name="Pangilinan J."/>
            <person name="Ruiz-Duenas F.J."/>
            <person name="Barrasa J.M."/>
            <person name="Sanchez-Garcia M."/>
            <person name="Camarero S."/>
            <person name="Miyauchi S."/>
            <person name="Serrano A."/>
            <person name="Linde D."/>
            <person name="Babiker R."/>
            <person name="Drula E."/>
            <person name="Ayuso-Fernandez I."/>
            <person name="Pacheco R."/>
            <person name="Padilla G."/>
            <person name="Ferreira P."/>
            <person name="Barriuso J."/>
            <person name="Kellner H."/>
            <person name="Castanera R."/>
            <person name="Alfaro M."/>
            <person name="Ramirez L."/>
            <person name="Pisabarro A.G."/>
            <person name="Kuo A."/>
            <person name="Tritt A."/>
            <person name="Lipzen A."/>
            <person name="He G."/>
            <person name="Yan M."/>
            <person name="Ng V."/>
            <person name="Cullen D."/>
            <person name="Martin F."/>
            <person name="Rosso M.-N."/>
            <person name="Henrissat B."/>
            <person name="Hibbett D."/>
            <person name="Martinez A.T."/>
            <person name="Grigoriev I.V."/>
        </authorList>
    </citation>
    <scope>NUCLEOTIDE SEQUENCE</scope>
    <source>
        <strain evidence="2">AH 40177</strain>
    </source>
</reference>